<feature type="binding site" evidence="17">
    <location>
        <position position="441"/>
    </location>
    <ligand>
        <name>AMP</name>
        <dbReference type="ChEBI" id="CHEBI:456215"/>
    </ligand>
</feature>
<dbReference type="SUPFAM" id="SSF53613">
    <property type="entry name" value="Ribokinase-like"/>
    <property type="match status" value="1"/>
</dbReference>
<dbReference type="InterPro" id="IPR030677">
    <property type="entry name" value="Nnr"/>
</dbReference>
<proteinExistence type="inferred from homology"/>
<dbReference type="GO" id="GO:0046496">
    <property type="term" value="P:nicotinamide nucleotide metabolic process"/>
    <property type="evidence" value="ECO:0007669"/>
    <property type="project" value="UniProtKB-UniRule"/>
</dbReference>
<evidence type="ECO:0000256" key="12">
    <source>
        <dbReference type="ARBA" id="ARBA00023239"/>
    </source>
</evidence>
<dbReference type="PANTHER" id="PTHR12592">
    <property type="entry name" value="ATP-DEPENDENT (S)-NAD(P)H-HYDRATE DEHYDRATASE FAMILY MEMBER"/>
    <property type="match status" value="1"/>
</dbReference>
<evidence type="ECO:0000313" key="22">
    <source>
        <dbReference type="EMBL" id="GGA69547.1"/>
    </source>
</evidence>
<sequence length="503" mass="52500">MHELLTPQQMAEADRLAAECIGESYPLMLRAGEVLAQIILERFVEVRAVDVLCGPGNNGGDGYVLATILREHGLGVRIWRAEEPAAGTDAARAAGECTVERFDLASFQPDTSNLVVDALFGAGLARPLEGVYGDALRRCAEAKAPILAVDLPSGVSGGSGQVIGTAAAAELTVTFFRKKPGHLLFPGRSLCGEVVVADIGIPGNVLQSIDIRCHENLSSSWRHLLPRPSFDSHKYRRGHVGVFSGGTTATGAARMSAMAAARAGAGAVTLLSPASALAVNAVHLTSIMLRRIEDPEELSTFLNERELASVVLGPGFGLGEKVRNFADVLLRFTSRSGRRLKVVLDADALTGFAGDPEPLFEAAKENGGGTVLTPHEGEFARIFPDIAAAAELSKVDRARQAAERSGAVMVLKGADTVIAYPDGQAAINSNGTPYLATAGSGDVLAGMIAGLMAQGMPPFEAACAAVYLHAETARSLGPGLIAEDLPARLPVILSAYLEPPARG</sequence>
<evidence type="ECO:0000256" key="7">
    <source>
        <dbReference type="ARBA" id="ARBA00022840"/>
    </source>
</evidence>
<dbReference type="NCBIfam" id="TIGR00197">
    <property type="entry name" value="yjeF_nterm"/>
    <property type="match status" value="1"/>
</dbReference>
<evidence type="ECO:0000256" key="16">
    <source>
        <dbReference type="ARBA" id="ARBA00049209"/>
    </source>
</evidence>
<comment type="catalytic activity">
    <reaction evidence="2 18 19">
        <text>(6R)-NADPHX = (6S)-NADPHX</text>
        <dbReference type="Rhea" id="RHEA:32227"/>
        <dbReference type="ChEBI" id="CHEBI:64076"/>
        <dbReference type="ChEBI" id="CHEBI:64077"/>
        <dbReference type="EC" id="5.1.99.6"/>
    </reaction>
</comment>
<feature type="binding site" evidence="18">
    <location>
        <position position="117"/>
    </location>
    <ligand>
        <name>K(+)</name>
        <dbReference type="ChEBI" id="CHEBI:29103"/>
    </ligand>
</feature>
<keyword evidence="23" id="KW-1185">Reference proteome</keyword>
<keyword evidence="6 17" id="KW-0547">Nucleotide-binding</keyword>
<dbReference type="HAMAP" id="MF_01966">
    <property type="entry name" value="NADHX_epimerase"/>
    <property type="match status" value="1"/>
</dbReference>
<evidence type="ECO:0000256" key="10">
    <source>
        <dbReference type="ARBA" id="ARBA00023027"/>
    </source>
</evidence>
<comment type="caution">
    <text evidence="22">The sequence shown here is derived from an EMBL/GenBank/DDBJ whole genome shotgun (WGS) entry which is preliminary data.</text>
</comment>
<keyword evidence="12 17" id="KW-0456">Lyase</keyword>
<reference evidence="22" key="1">
    <citation type="journal article" date="2014" name="Int. J. Syst. Evol. Microbiol.">
        <title>Complete genome sequence of Corynebacterium casei LMG S-19264T (=DSM 44701T), isolated from a smear-ripened cheese.</title>
        <authorList>
            <consortium name="US DOE Joint Genome Institute (JGI-PGF)"/>
            <person name="Walter F."/>
            <person name="Albersmeier A."/>
            <person name="Kalinowski J."/>
            <person name="Ruckert C."/>
        </authorList>
    </citation>
    <scope>NUCLEOTIDE SEQUENCE</scope>
    <source>
        <strain evidence="22">CGMCC 1.15320</strain>
    </source>
</reference>
<dbReference type="SUPFAM" id="SSF64153">
    <property type="entry name" value="YjeF N-terminal domain-like"/>
    <property type="match status" value="1"/>
</dbReference>
<comment type="similarity">
    <text evidence="3 19">In the N-terminal section; belongs to the NnrE/AIBP family.</text>
</comment>
<dbReference type="GO" id="GO:0052855">
    <property type="term" value="F:ADP-dependent NAD(P)H-hydrate dehydratase activity"/>
    <property type="evidence" value="ECO:0007669"/>
    <property type="project" value="UniProtKB-UniRule"/>
</dbReference>
<evidence type="ECO:0000256" key="15">
    <source>
        <dbReference type="ARBA" id="ARBA00048238"/>
    </source>
</evidence>
<dbReference type="HAMAP" id="MF_01965">
    <property type="entry name" value="NADHX_dehydratase"/>
    <property type="match status" value="1"/>
</dbReference>
<dbReference type="EC" id="5.1.99.6" evidence="19"/>
<evidence type="ECO:0000256" key="6">
    <source>
        <dbReference type="ARBA" id="ARBA00022741"/>
    </source>
</evidence>
<dbReference type="InterPro" id="IPR000631">
    <property type="entry name" value="CARKD"/>
</dbReference>
<keyword evidence="9 18" id="KW-0630">Potassium</keyword>
<dbReference type="GO" id="GO:0110051">
    <property type="term" value="P:metabolite repair"/>
    <property type="evidence" value="ECO:0007669"/>
    <property type="project" value="TreeGrafter"/>
</dbReference>
<evidence type="ECO:0000256" key="11">
    <source>
        <dbReference type="ARBA" id="ARBA00023235"/>
    </source>
</evidence>
<evidence type="ECO:0000256" key="9">
    <source>
        <dbReference type="ARBA" id="ARBA00022958"/>
    </source>
</evidence>
<feature type="binding site" evidence="17">
    <location>
        <position position="315"/>
    </location>
    <ligand>
        <name>(6S)-NADPHX</name>
        <dbReference type="ChEBI" id="CHEBI:64076"/>
    </ligand>
</feature>
<evidence type="ECO:0000259" key="21">
    <source>
        <dbReference type="PROSITE" id="PS51385"/>
    </source>
</evidence>
<evidence type="ECO:0000256" key="13">
    <source>
        <dbReference type="ARBA" id="ARBA00023268"/>
    </source>
</evidence>
<keyword evidence="5 18" id="KW-0479">Metal-binding</keyword>
<evidence type="ECO:0000256" key="2">
    <source>
        <dbReference type="ARBA" id="ARBA00000909"/>
    </source>
</evidence>
<comment type="cofactor">
    <cofactor evidence="18 19">
        <name>K(+)</name>
        <dbReference type="ChEBI" id="CHEBI:29103"/>
    </cofactor>
    <text evidence="18 19">Binds 1 potassium ion per subunit.</text>
</comment>
<comment type="similarity">
    <text evidence="4 19">In the C-terminal section; belongs to the NnrD/CARKD family.</text>
</comment>
<comment type="similarity">
    <text evidence="18">Belongs to the NnrE/AIBP family.</text>
</comment>
<dbReference type="PIRSF" id="PIRSF017184">
    <property type="entry name" value="Nnr"/>
    <property type="match status" value="1"/>
</dbReference>
<evidence type="ECO:0000256" key="18">
    <source>
        <dbReference type="HAMAP-Rule" id="MF_01966"/>
    </source>
</evidence>
<feature type="binding site" evidence="18">
    <location>
        <begin position="121"/>
        <end position="127"/>
    </location>
    <ligand>
        <name>(6S)-NADPHX</name>
        <dbReference type="ChEBI" id="CHEBI:64076"/>
    </ligand>
</feature>
<evidence type="ECO:0000256" key="17">
    <source>
        <dbReference type="HAMAP-Rule" id="MF_01965"/>
    </source>
</evidence>
<dbReference type="PANTHER" id="PTHR12592:SF0">
    <property type="entry name" value="ATP-DEPENDENT (S)-NAD(P)H-HYDRATE DEHYDRATASE"/>
    <property type="match status" value="1"/>
</dbReference>
<keyword evidence="8 17" id="KW-0521">NADP</keyword>
<keyword evidence="11 18" id="KW-0413">Isomerase</keyword>
<evidence type="ECO:0000313" key="23">
    <source>
        <dbReference type="Proteomes" id="UP000636264"/>
    </source>
</evidence>
<evidence type="ECO:0000256" key="14">
    <source>
        <dbReference type="ARBA" id="ARBA00025153"/>
    </source>
</evidence>
<evidence type="ECO:0000256" key="4">
    <source>
        <dbReference type="ARBA" id="ARBA00009524"/>
    </source>
</evidence>
<feature type="binding site" evidence="18">
    <location>
        <position position="58"/>
    </location>
    <ligand>
        <name>K(+)</name>
        <dbReference type="ChEBI" id="CHEBI:29103"/>
    </ligand>
</feature>
<dbReference type="GO" id="GO:0046872">
    <property type="term" value="F:metal ion binding"/>
    <property type="evidence" value="ECO:0007669"/>
    <property type="project" value="UniProtKB-UniRule"/>
</dbReference>
<keyword evidence="7 17" id="KW-0067">ATP-binding</keyword>
<evidence type="ECO:0000256" key="1">
    <source>
        <dbReference type="ARBA" id="ARBA00000013"/>
    </source>
</evidence>
<dbReference type="NCBIfam" id="TIGR00196">
    <property type="entry name" value="yjeF_cterm"/>
    <property type="match status" value="1"/>
</dbReference>
<comment type="similarity">
    <text evidence="17">Belongs to the NnrD/CARKD family.</text>
</comment>
<comment type="catalytic activity">
    <reaction evidence="1 18 19">
        <text>(6R)-NADHX = (6S)-NADHX</text>
        <dbReference type="Rhea" id="RHEA:32215"/>
        <dbReference type="ChEBI" id="CHEBI:64074"/>
        <dbReference type="ChEBI" id="CHEBI:64075"/>
        <dbReference type="EC" id="5.1.99.6"/>
    </reaction>
</comment>
<dbReference type="Proteomes" id="UP000636264">
    <property type="component" value="Unassembled WGS sequence"/>
</dbReference>
<dbReference type="GO" id="GO:0005524">
    <property type="term" value="F:ATP binding"/>
    <property type="evidence" value="ECO:0007669"/>
    <property type="project" value="UniProtKB-UniRule"/>
</dbReference>
<protein>
    <recommendedName>
        <fullName evidence="19">Bifunctional NAD(P)H-hydrate repair enzyme</fullName>
    </recommendedName>
    <alternativeName>
        <fullName evidence="19">Nicotinamide nucleotide repair protein</fullName>
    </alternativeName>
    <domain>
        <recommendedName>
            <fullName evidence="19">ADP-dependent (S)-NAD(P)H-hydrate dehydratase</fullName>
            <ecNumber evidence="19">4.2.1.136</ecNumber>
        </recommendedName>
        <alternativeName>
            <fullName evidence="19">ADP-dependent NAD(P)HX dehydratase</fullName>
        </alternativeName>
    </domain>
    <domain>
        <recommendedName>
            <fullName evidence="19">NAD(P)H-hydrate epimerase</fullName>
            <ecNumber evidence="19">5.1.99.6</ecNumber>
        </recommendedName>
    </domain>
</protein>
<comment type="function">
    <text evidence="14 19">Bifunctional enzyme that catalyzes the epimerization of the S- and R-forms of NAD(P)HX and the dehydration of the S-form of NAD(P)HX at the expense of ADP, which is converted to AMP. This allows the repair of both epimers of NAD(P)HX, a damaged form of NAD(P)H that is a result of enzymatic or heat-dependent hydration.</text>
</comment>
<evidence type="ECO:0000256" key="3">
    <source>
        <dbReference type="ARBA" id="ARBA00006001"/>
    </source>
</evidence>
<reference evidence="22" key="2">
    <citation type="submission" date="2020-09" db="EMBL/GenBank/DDBJ databases">
        <authorList>
            <person name="Sun Q."/>
            <person name="Zhou Y."/>
        </authorList>
    </citation>
    <scope>NUCLEOTIDE SEQUENCE</scope>
    <source>
        <strain evidence="22">CGMCC 1.15320</strain>
    </source>
</reference>
<dbReference type="GO" id="GO:0052856">
    <property type="term" value="F:NAD(P)HX epimerase activity"/>
    <property type="evidence" value="ECO:0007669"/>
    <property type="project" value="UniProtKB-UniRule"/>
</dbReference>
<comment type="subunit">
    <text evidence="17">Homotetramer.</text>
</comment>
<feature type="binding site" evidence="18">
    <location>
        <position position="153"/>
    </location>
    <ligand>
        <name>K(+)</name>
        <dbReference type="ChEBI" id="CHEBI:29103"/>
    </ligand>
</feature>
<evidence type="ECO:0000256" key="8">
    <source>
        <dbReference type="ARBA" id="ARBA00022857"/>
    </source>
</evidence>
<feature type="binding site" evidence="18">
    <location>
        <position position="150"/>
    </location>
    <ligand>
        <name>(6S)-NADPHX</name>
        <dbReference type="ChEBI" id="CHEBI:64076"/>
    </ligand>
</feature>
<evidence type="ECO:0000259" key="20">
    <source>
        <dbReference type="PROSITE" id="PS51383"/>
    </source>
</evidence>
<comment type="function">
    <text evidence="18">Catalyzes the epimerization of the S- and R-forms of NAD(P)HX, a damaged form of NAD(P)H that is a result of enzymatic or heat-dependent hydration. This is a prerequisite for the S-specific NAD(P)H-hydrate dehydratase to allow the repair of both epimers of NAD(P)HX.</text>
</comment>
<dbReference type="InterPro" id="IPR017953">
    <property type="entry name" value="Carbohydrate_kinase_pred_CS"/>
</dbReference>
<name>A0A916W5F2_9HYPH</name>
<keyword evidence="10 17" id="KW-0520">NAD</keyword>
<dbReference type="EMBL" id="BMIF01000007">
    <property type="protein sequence ID" value="GGA69547.1"/>
    <property type="molecule type" value="Genomic_DNA"/>
</dbReference>
<feature type="binding site" evidence="17">
    <location>
        <position position="252"/>
    </location>
    <ligand>
        <name>(6S)-NADPHX</name>
        <dbReference type="ChEBI" id="CHEBI:64076"/>
    </ligand>
</feature>
<gene>
    <name evidence="18" type="primary">nnrE</name>
    <name evidence="17" type="synonym">nnrD</name>
    <name evidence="22" type="ORF">GCM10011385_24210</name>
</gene>
<dbReference type="InterPro" id="IPR004443">
    <property type="entry name" value="YjeF_N_dom"/>
</dbReference>
<dbReference type="Gene3D" id="3.40.1190.20">
    <property type="match status" value="1"/>
</dbReference>
<feature type="binding site" evidence="18">
    <location>
        <position position="132"/>
    </location>
    <ligand>
        <name>(6S)-NADPHX</name>
        <dbReference type="ChEBI" id="CHEBI:64076"/>
    </ligand>
</feature>
<comment type="catalytic activity">
    <reaction evidence="15 17 19">
        <text>(6S)-NADHX + ADP = AMP + phosphate + NADH + H(+)</text>
        <dbReference type="Rhea" id="RHEA:32223"/>
        <dbReference type="ChEBI" id="CHEBI:15378"/>
        <dbReference type="ChEBI" id="CHEBI:43474"/>
        <dbReference type="ChEBI" id="CHEBI:57945"/>
        <dbReference type="ChEBI" id="CHEBI:64074"/>
        <dbReference type="ChEBI" id="CHEBI:456215"/>
        <dbReference type="ChEBI" id="CHEBI:456216"/>
        <dbReference type="EC" id="4.2.1.136"/>
    </reaction>
</comment>
<feature type="domain" description="YjeF C-terminal" evidence="20">
    <location>
        <begin position="217"/>
        <end position="496"/>
    </location>
</feature>
<dbReference type="CDD" id="cd01171">
    <property type="entry name" value="YXKO-related"/>
    <property type="match status" value="1"/>
</dbReference>
<feature type="domain" description="YjeF N-terminal" evidence="21">
    <location>
        <begin position="10"/>
        <end position="207"/>
    </location>
</feature>
<evidence type="ECO:0000256" key="5">
    <source>
        <dbReference type="ARBA" id="ARBA00022723"/>
    </source>
</evidence>
<evidence type="ECO:0000256" key="19">
    <source>
        <dbReference type="PIRNR" id="PIRNR017184"/>
    </source>
</evidence>
<dbReference type="EC" id="4.2.1.136" evidence="19"/>
<dbReference type="InterPro" id="IPR036652">
    <property type="entry name" value="YjeF_N_dom_sf"/>
</dbReference>
<feature type="binding site" evidence="18">
    <location>
        <begin position="57"/>
        <end position="61"/>
    </location>
    <ligand>
        <name>(6S)-NADPHX</name>
        <dbReference type="ChEBI" id="CHEBI:64076"/>
    </ligand>
</feature>
<dbReference type="RefSeq" id="WP_188721334.1">
    <property type="nucleotide sequence ID" value="NZ_BMIF01000007.1"/>
</dbReference>
<feature type="binding site" evidence="17">
    <location>
        <begin position="412"/>
        <end position="416"/>
    </location>
    <ligand>
        <name>AMP</name>
        <dbReference type="ChEBI" id="CHEBI:456215"/>
    </ligand>
</feature>
<dbReference type="PROSITE" id="PS51385">
    <property type="entry name" value="YJEF_N"/>
    <property type="match status" value="1"/>
</dbReference>
<organism evidence="22 23">
    <name type="scientific">Nitratireductor aestuarii</name>
    <dbReference type="NCBI Taxonomy" id="1735103"/>
    <lineage>
        <taxon>Bacteria</taxon>
        <taxon>Pseudomonadati</taxon>
        <taxon>Pseudomonadota</taxon>
        <taxon>Alphaproteobacteria</taxon>
        <taxon>Hyphomicrobiales</taxon>
        <taxon>Phyllobacteriaceae</taxon>
        <taxon>Nitratireductor</taxon>
    </lineage>
</organism>
<keyword evidence="13" id="KW-0511">Multifunctional enzyme</keyword>
<dbReference type="Pfam" id="PF01256">
    <property type="entry name" value="Carb_kinase"/>
    <property type="match status" value="1"/>
</dbReference>
<dbReference type="PROSITE" id="PS51383">
    <property type="entry name" value="YJEF_C_3"/>
    <property type="match status" value="1"/>
</dbReference>
<comment type="cofactor">
    <cofactor evidence="17">
        <name>Mg(2+)</name>
        <dbReference type="ChEBI" id="CHEBI:18420"/>
    </cofactor>
</comment>
<dbReference type="InterPro" id="IPR029056">
    <property type="entry name" value="Ribokinase-like"/>
</dbReference>
<feature type="binding site" evidence="17">
    <location>
        <position position="442"/>
    </location>
    <ligand>
        <name>(6S)-NADPHX</name>
        <dbReference type="ChEBI" id="CHEBI:64076"/>
    </ligand>
</feature>
<dbReference type="Pfam" id="PF03853">
    <property type="entry name" value="YjeF_N"/>
    <property type="match status" value="1"/>
</dbReference>
<comment type="function">
    <text evidence="17">Catalyzes the dehydration of the S-form of NAD(P)HX at the expense of ADP, which is converted to AMP. Together with NAD(P)HX epimerase, which catalyzes the epimerization of the S- and R-forms, the enzyme allows the repair of both epimers of NAD(P)HX, a damaged form of NAD(P)H that is a result of enzymatic or heat-dependent hydration.</text>
</comment>
<dbReference type="PROSITE" id="PS01050">
    <property type="entry name" value="YJEF_C_2"/>
    <property type="match status" value="1"/>
</dbReference>
<dbReference type="Gene3D" id="3.40.50.10260">
    <property type="entry name" value="YjeF N-terminal domain"/>
    <property type="match status" value="1"/>
</dbReference>
<feature type="binding site" evidence="17">
    <location>
        <position position="375"/>
    </location>
    <ligand>
        <name>(6S)-NADPHX</name>
        <dbReference type="ChEBI" id="CHEBI:64076"/>
    </ligand>
</feature>
<accession>A0A916W5F2</accession>
<dbReference type="AlphaFoldDB" id="A0A916W5F2"/>
<comment type="catalytic activity">
    <reaction evidence="16 17 19">
        <text>(6S)-NADPHX + ADP = AMP + phosphate + NADPH + H(+)</text>
        <dbReference type="Rhea" id="RHEA:32235"/>
        <dbReference type="ChEBI" id="CHEBI:15378"/>
        <dbReference type="ChEBI" id="CHEBI:43474"/>
        <dbReference type="ChEBI" id="CHEBI:57783"/>
        <dbReference type="ChEBI" id="CHEBI:64076"/>
        <dbReference type="ChEBI" id="CHEBI:456215"/>
        <dbReference type="ChEBI" id="CHEBI:456216"/>
        <dbReference type="EC" id="4.2.1.136"/>
    </reaction>
</comment>